<keyword evidence="1" id="KW-1133">Transmembrane helix</keyword>
<accession>A0A1G2HVW0</accession>
<evidence type="ECO:0000256" key="1">
    <source>
        <dbReference type="SAM" id="Phobius"/>
    </source>
</evidence>
<reference evidence="2 3" key="1">
    <citation type="journal article" date="2016" name="Nat. Commun.">
        <title>Thousands of microbial genomes shed light on interconnected biogeochemical processes in an aquifer system.</title>
        <authorList>
            <person name="Anantharaman K."/>
            <person name="Brown C.T."/>
            <person name="Hug L.A."/>
            <person name="Sharon I."/>
            <person name="Castelle C.J."/>
            <person name="Probst A.J."/>
            <person name="Thomas B.C."/>
            <person name="Singh A."/>
            <person name="Wilkins M.J."/>
            <person name="Karaoz U."/>
            <person name="Brodie E.L."/>
            <person name="Williams K.H."/>
            <person name="Hubbard S.S."/>
            <person name="Banfield J.F."/>
        </authorList>
    </citation>
    <scope>NUCLEOTIDE SEQUENCE [LARGE SCALE GENOMIC DNA]</scope>
</reference>
<comment type="caution">
    <text evidence="2">The sequence shown here is derived from an EMBL/GenBank/DDBJ whole genome shotgun (WGS) entry which is preliminary data.</text>
</comment>
<keyword evidence="1" id="KW-0812">Transmembrane</keyword>
<dbReference type="PROSITE" id="PS00409">
    <property type="entry name" value="PROKAR_NTER_METHYL"/>
    <property type="match status" value="1"/>
</dbReference>
<dbReference type="AlphaFoldDB" id="A0A1G2HVW0"/>
<organism evidence="2 3">
    <name type="scientific">Candidatus Staskawiczbacteria bacterium RIFCSPHIGHO2_01_FULL_41_41</name>
    <dbReference type="NCBI Taxonomy" id="1802203"/>
    <lineage>
        <taxon>Bacteria</taxon>
        <taxon>Candidatus Staskawicziibacteriota</taxon>
    </lineage>
</organism>
<feature type="transmembrane region" description="Helical" evidence="1">
    <location>
        <begin position="20"/>
        <end position="40"/>
    </location>
</feature>
<keyword evidence="1" id="KW-0472">Membrane</keyword>
<dbReference type="InterPro" id="IPR012902">
    <property type="entry name" value="N_methyl_site"/>
</dbReference>
<dbReference type="NCBIfam" id="TIGR02532">
    <property type="entry name" value="IV_pilin_GFxxxE"/>
    <property type="match status" value="1"/>
</dbReference>
<gene>
    <name evidence="2" type="ORF">A2822_00610</name>
</gene>
<dbReference type="Pfam" id="PF07963">
    <property type="entry name" value="N_methyl"/>
    <property type="match status" value="1"/>
</dbReference>
<sequence>MNVKLYRLHFGKKGFSLVEVLVSVAISSFVLLAILGFVFWMNVTNLKTKANANTLENARRILDVIAYEIKGAENVYSPTTGAAQLSLKTLRHLPLDEDVTFIDFFLCGADSTDICLKKESQVPVVLNAGNVAITSLSFSQIANGANTSVKISLTVENKNPTNETSQSSLVTLDSTVSLRSY</sequence>
<proteinExistence type="predicted"/>
<dbReference type="Proteomes" id="UP000178774">
    <property type="component" value="Unassembled WGS sequence"/>
</dbReference>
<evidence type="ECO:0008006" key="4">
    <source>
        <dbReference type="Google" id="ProtNLM"/>
    </source>
</evidence>
<name>A0A1G2HVW0_9BACT</name>
<protein>
    <recommendedName>
        <fullName evidence="4">Prepilin-type N-terminal cleavage/methylation domain-containing protein</fullName>
    </recommendedName>
</protein>
<evidence type="ECO:0000313" key="3">
    <source>
        <dbReference type="Proteomes" id="UP000178774"/>
    </source>
</evidence>
<evidence type="ECO:0000313" key="2">
    <source>
        <dbReference type="EMBL" id="OGZ66684.1"/>
    </source>
</evidence>
<dbReference type="EMBL" id="MHOP01000002">
    <property type="protein sequence ID" value="OGZ66684.1"/>
    <property type="molecule type" value="Genomic_DNA"/>
</dbReference>